<protein>
    <submittedName>
        <fullName evidence="10">Chromosome partitioning protein</fullName>
    </submittedName>
</protein>
<dbReference type="GO" id="GO:0005524">
    <property type="term" value="F:ATP binding"/>
    <property type="evidence" value="ECO:0007669"/>
    <property type="project" value="UniProtKB-KW"/>
</dbReference>
<dbReference type="InterPro" id="IPR050445">
    <property type="entry name" value="Bact_polysacc_biosynth/exp"/>
</dbReference>
<proteinExistence type="predicted"/>
<dbReference type="InterPro" id="IPR005702">
    <property type="entry name" value="Wzc-like_C"/>
</dbReference>
<sequence>MTVSERPNNEFDLNQLLRVLRRTWPWVLAATLLVSGLVYAWSNAQPRQYEASGTVMATAGAGESNAAINSVVVSPPQLPQGAVAELLNSQTFLDRVMELVRDSGLPLEQKEAITSQLRDELASNSFASLGVRARVDAQQRGIYEVQAVTGDPEGSRVLADSAIKALLEWDTERVRGGISRARQTWERQITNLSSQIENAEPGSVDEEALVTARGEARLNLAQVEVLEESVTPSLSRLADANTSPSPITPRPLRNTVLAGLLTLLGAAALAVLLDLLRRRVRGTGDLISVGAPVIGELPRLRKAQRAAVVSEVQTGNLYEPASFIRINLERLAERRDGSPASFVITSARPGEGKSTVAASTAASFAATGQRVLLIDVDVHRPTQQEFWNLSGRPWVPLAGAEYGQPTTVLQAAAHPETASAADLGNGVFVLPAAQVSRREAGVIATRGFVDLLERWKEGFDVVIYDTAPALSVADAMVVGEVTDGLVLVVEAGGTSVQEVERVVQGLRSTRVHLLGVVLNKISAGSGYGYSYSYGRSYTRS</sequence>
<gene>
    <name evidence="10" type="ORF">EJ104_05825</name>
</gene>
<dbReference type="RefSeq" id="WP_126351815.1">
    <property type="nucleotide sequence ID" value="NZ_CP086381.1"/>
</dbReference>
<dbReference type="GO" id="GO:0005886">
    <property type="term" value="C:plasma membrane"/>
    <property type="evidence" value="ECO:0007669"/>
    <property type="project" value="UniProtKB-SubCell"/>
</dbReference>
<feature type="transmembrane region" description="Helical" evidence="8">
    <location>
        <begin position="256"/>
        <end position="276"/>
    </location>
</feature>
<evidence type="ECO:0000256" key="2">
    <source>
        <dbReference type="ARBA" id="ARBA00022475"/>
    </source>
</evidence>
<evidence type="ECO:0000256" key="1">
    <source>
        <dbReference type="ARBA" id="ARBA00004651"/>
    </source>
</evidence>
<dbReference type="AlphaFoldDB" id="A0A431VYS6"/>
<dbReference type="SUPFAM" id="SSF52540">
    <property type="entry name" value="P-loop containing nucleoside triphosphate hydrolases"/>
    <property type="match status" value="1"/>
</dbReference>
<dbReference type="InterPro" id="IPR003856">
    <property type="entry name" value="LPS_length_determ_N"/>
</dbReference>
<evidence type="ECO:0000256" key="5">
    <source>
        <dbReference type="ARBA" id="ARBA00022840"/>
    </source>
</evidence>
<dbReference type="PANTHER" id="PTHR32309:SF31">
    <property type="entry name" value="CAPSULAR EXOPOLYSACCHARIDE FAMILY"/>
    <property type="match status" value="1"/>
</dbReference>
<evidence type="ECO:0000256" key="8">
    <source>
        <dbReference type="SAM" id="Phobius"/>
    </source>
</evidence>
<comment type="caution">
    <text evidence="10">The sequence shown here is derived from an EMBL/GenBank/DDBJ whole genome shotgun (WGS) entry which is preliminary data.</text>
</comment>
<keyword evidence="3 8" id="KW-0812">Transmembrane</keyword>
<evidence type="ECO:0000313" key="10">
    <source>
        <dbReference type="EMBL" id="RTR28039.1"/>
    </source>
</evidence>
<evidence type="ECO:0000256" key="7">
    <source>
        <dbReference type="ARBA" id="ARBA00023136"/>
    </source>
</evidence>
<evidence type="ECO:0000256" key="3">
    <source>
        <dbReference type="ARBA" id="ARBA00022692"/>
    </source>
</evidence>
<keyword evidence="5" id="KW-0067">ATP-binding</keyword>
<keyword evidence="4" id="KW-0547">Nucleotide-binding</keyword>
<keyword evidence="2" id="KW-1003">Cell membrane</keyword>
<feature type="transmembrane region" description="Helical" evidence="8">
    <location>
        <begin position="23"/>
        <end position="42"/>
    </location>
</feature>
<feature type="domain" description="Polysaccharide chain length determinant N-terminal" evidence="9">
    <location>
        <begin position="9"/>
        <end position="97"/>
    </location>
</feature>
<evidence type="ECO:0000313" key="11">
    <source>
        <dbReference type="Proteomes" id="UP000277766"/>
    </source>
</evidence>
<accession>A0A431VYS6</accession>
<dbReference type="CDD" id="cd05387">
    <property type="entry name" value="BY-kinase"/>
    <property type="match status" value="1"/>
</dbReference>
<dbReference type="EMBL" id="RXPE01000008">
    <property type="protein sequence ID" value="RTR28039.1"/>
    <property type="molecule type" value="Genomic_DNA"/>
</dbReference>
<dbReference type="PANTHER" id="PTHR32309">
    <property type="entry name" value="TYROSINE-PROTEIN KINASE"/>
    <property type="match status" value="1"/>
</dbReference>
<comment type="subcellular location">
    <subcellularLocation>
        <location evidence="1">Cell membrane</location>
        <topology evidence="1">Multi-pass membrane protein</topology>
    </subcellularLocation>
</comment>
<reference evidence="10 11" key="1">
    <citation type="submission" date="2018-12" db="EMBL/GenBank/DDBJ databases">
        <title>Deinococcus radiophilus ATCC 27603 genome sequencing and assembly.</title>
        <authorList>
            <person name="Maclea K.S."/>
            <person name="Maynard C.R."/>
        </authorList>
    </citation>
    <scope>NUCLEOTIDE SEQUENCE [LARGE SCALE GENOMIC DNA]</scope>
    <source>
        <strain evidence="10 11">ATCC 27603</strain>
    </source>
</reference>
<organism evidence="10 11">
    <name type="scientific">Deinococcus radiophilus</name>
    <dbReference type="NCBI Taxonomy" id="32062"/>
    <lineage>
        <taxon>Bacteria</taxon>
        <taxon>Thermotogati</taxon>
        <taxon>Deinococcota</taxon>
        <taxon>Deinococci</taxon>
        <taxon>Deinococcales</taxon>
        <taxon>Deinococcaceae</taxon>
        <taxon>Deinococcus</taxon>
    </lineage>
</organism>
<keyword evidence="7 8" id="KW-0472">Membrane</keyword>
<dbReference type="Pfam" id="PF02706">
    <property type="entry name" value="Wzz"/>
    <property type="match status" value="1"/>
</dbReference>
<dbReference type="Gene3D" id="3.40.50.300">
    <property type="entry name" value="P-loop containing nucleotide triphosphate hydrolases"/>
    <property type="match status" value="1"/>
</dbReference>
<keyword evidence="11" id="KW-1185">Reference proteome</keyword>
<evidence type="ECO:0000259" key="9">
    <source>
        <dbReference type="Pfam" id="PF02706"/>
    </source>
</evidence>
<evidence type="ECO:0000256" key="6">
    <source>
        <dbReference type="ARBA" id="ARBA00022989"/>
    </source>
</evidence>
<dbReference type="InterPro" id="IPR027417">
    <property type="entry name" value="P-loop_NTPase"/>
</dbReference>
<name>A0A431VYS6_9DEIO</name>
<dbReference type="InterPro" id="IPR033756">
    <property type="entry name" value="YlxH/NBP35"/>
</dbReference>
<keyword evidence="6 8" id="KW-1133">Transmembrane helix</keyword>
<dbReference type="OrthoDB" id="9794577at2"/>
<dbReference type="Proteomes" id="UP000277766">
    <property type="component" value="Unassembled WGS sequence"/>
</dbReference>
<dbReference type="Pfam" id="PF10609">
    <property type="entry name" value="ParA"/>
    <property type="match status" value="1"/>
</dbReference>
<evidence type="ECO:0000256" key="4">
    <source>
        <dbReference type="ARBA" id="ARBA00022741"/>
    </source>
</evidence>